<organism>
    <name type="scientific">Ixodes scapularis</name>
    <name type="common">Black-legged tick</name>
    <name type="synonym">Deer tick</name>
    <dbReference type="NCBI Taxonomy" id="6945"/>
    <lineage>
        <taxon>Eukaryota</taxon>
        <taxon>Metazoa</taxon>
        <taxon>Ecdysozoa</taxon>
        <taxon>Arthropoda</taxon>
        <taxon>Chelicerata</taxon>
        <taxon>Arachnida</taxon>
        <taxon>Acari</taxon>
        <taxon>Parasitiformes</taxon>
        <taxon>Ixodida</taxon>
        <taxon>Ixodoidea</taxon>
        <taxon>Ixodidae</taxon>
        <taxon>Ixodinae</taxon>
        <taxon>Ixodes</taxon>
    </lineage>
</organism>
<dbReference type="VEuPathDB" id="VectorBase:ISCW009253"/>
<dbReference type="HOGENOM" id="CLU_1688689_0_0_1"/>
<protein>
    <submittedName>
        <fullName evidence="2 3">Uncharacterized protein</fullName>
    </submittedName>
</protein>
<feature type="compositionally biased region" description="Polar residues" evidence="1">
    <location>
        <begin position="37"/>
        <end position="48"/>
    </location>
</feature>
<dbReference type="InParanoid" id="B7Q1X2"/>
<dbReference type="VEuPathDB" id="VectorBase:ISCI009253"/>
<evidence type="ECO:0000313" key="3">
    <source>
        <dbReference type="EnsemblMetazoa" id="ISCW009253-PA"/>
    </source>
</evidence>
<reference evidence="3" key="2">
    <citation type="submission" date="2020-05" db="UniProtKB">
        <authorList>
            <consortium name="EnsemblMetazoa"/>
        </authorList>
    </citation>
    <scope>IDENTIFICATION</scope>
    <source>
        <strain evidence="3">wikel</strain>
    </source>
</reference>
<sequence length="156" mass="16515">MTRTSRVIRVSWCVDAVPSSTTQPEEEQVGSEDLDSGASSAAPRSTCSPELATTSAAARRSPPTSGPASSSSLLSPGLPLGTLPSSAALSELQAAGTAAHSALPFLRGPLTLLPRPLLWWPLAEGMSWRTREQRRRSARTGKGRVPHLVFDDNWVA</sequence>
<feature type="compositionally biased region" description="Acidic residues" evidence="1">
    <location>
        <begin position="24"/>
        <end position="35"/>
    </location>
</feature>
<evidence type="ECO:0000256" key="1">
    <source>
        <dbReference type="SAM" id="MobiDB-lite"/>
    </source>
</evidence>
<gene>
    <name evidence="2" type="ORF">IscW_ISCW009253</name>
</gene>
<dbReference type="PaxDb" id="6945-B7Q1X2"/>
<dbReference type="EMBL" id="ABJB010988312">
    <property type="status" value="NOT_ANNOTATED_CDS"/>
    <property type="molecule type" value="Genomic_DNA"/>
</dbReference>
<evidence type="ECO:0000313" key="2">
    <source>
        <dbReference type="EMBL" id="EEC12844.1"/>
    </source>
</evidence>
<dbReference type="EMBL" id="DS840034">
    <property type="protein sequence ID" value="EEC12844.1"/>
    <property type="molecule type" value="Genomic_DNA"/>
</dbReference>
<feature type="compositionally biased region" description="Low complexity" evidence="1">
    <location>
        <begin position="51"/>
        <end position="77"/>
    </location>
</feature>
<accession>B7Q1X2</accession>
<name>B7Q1X2_IXOSC</name>
<keyword evidence="4" id="KW-1185">Reference proteome</keyword>
<dbReference type="EnsemblMetazoa" id="ISCW009253-RA">
    <property type="protein sequence ID" value="ISCW009253-PA"/>
    <property type="gene ID" value="ISCW009253"/>
</dbReference>
<proteinExistence type="predicted"/>
<dbReference type="Proteomes" id="UP000001555">
    <property type="component" value="Unassembled WGS sequence"/>
</dbReference>
<feature type="region of interest" description="Disordered" evidence="1">
    <location>
        <begin position="17"/>
        <end position="77"/>
    </location>
</feature>
<evidence type="ECO:0000313" key="4">
    <source>
        <dbReference type="Proteomes" id="UP000001555"/>
    </source>
</evidence>
<reference evidence="2 4" key="1">
    <citation type="submission" date="2008-03" db="EMBL/GenBank/DDBJ databases">
        <title>Annotation of Ixodes scapularis.</title>
        <authorList>
            <consortium name="Ixodes scapularis Genome Project Consortium"/>
            <person name="Caler E."/>
            <person name="Hannick L.I."/>
            <person name="Bidwell S."/>
            <person name="Joardar V."/>
            <person name="Thiagarajan M."/>
            <person name="Amedeo P."/>
            <person name="Galinsky K.J."/>
            <person name="Schobel S."/>
            <person name="Inman J."/>
            <person name="Hostetler J."/>
            <person name="Miller J."/>
            <person name="Hammond M."/>
            <person name="Megy K."/>
            <person name="Lawson D."/>
            <person name="Kodira C."/>
            <person name="Sutton G."/>
            <person name="Meyer J."/>
            <person name="Hill C.A."/>
            <person name="Birren B."/>
            <person name="Nene V."/>
            <person name="Collins F."/>
            <person name="Alarcon-Chaidez F."/>
            <person name="Wikel S."/>
            <person name="Strausberg R."/>
        </authorList>
    </citation>
    <scope>NUCLEOTIDE SEQUENCE [LARGE SCALE GENOMIC DNA]</scope>
    <source>
        <strain evidence="4">Wikel</strain>
        <strain evidence="2">Wikel colony</strain>
    </source>
</reference>
<dbReference type="AlphaFoldDB" id="B7Q1X2"/>